<feature type="domain" description="RDD" evidence="6">
    <location>
        <begin position="28"/>
        <end position="98"/>
    </location>
</feature>
<evidence type="ECO:0000259" key="6">
    <source>
        <dbReference type="Pfam" id="PF06271"/>
    </source>
</evidence>
<evidence type="ECO:0000313" key="7">
    <source>
        <dbReference type="EMBL" id="QGK72118.1"/>
    </source>
</evidence>
<organism evidence="7 8">
    <name type="scientific">Allosaccharopolyspora coralli</name>
    <dbReference type="NCBI Taxonomy" id="2665642"/>
    <lineage>
        <taxon>Bacteria</taxon>
        <taxon>Bacillati</taxon>
        <taxon>Actinomycetota</taxon>
        <taxon>Actinomycetes</taxon>
        <taxon>Pseudonocardiales</taxon>
        <taxon>Pseudonocardiaceae</taxon>
        <taxon>Allosaccharopolyspora</taxon>
    </lineage>
</organism>
<accession>A0A5Q3QC39</accession>
<sequence length="105" mass="11445">MVGFLLDITMSALVAALVTMPEYPGHWSLLAWALLSVVPVSLFGVTPGMALMGIWVARIDGSSMVGLWRAAVRCALTLLLIPAMVWNVDGRAWHDRLTGTLVLRR</sequence>
<dbReference type="EMBL" id="CP045929">
    <property type="protein sequence ID" value="QGK72118.1"/>
    <property type="molecule type" value="Genomic_DNA"/>
</dbReference>
<dbReference type="KEGG" id="sace:GIY23_07460"/>
<evidence type="ECO:0000256" key="3">
    <source>
        <dbReference type="ARBA" id="ARBA00022989"/>
    </source>
</evidence>
<dbReference type="Pfam" id="PF06271">
    <property type="entry name" value="RDD"/>
    <property type="match status" value="1"/>
</dbReference>
<evidence type="ECO:0000256" key="4">
    <source>
        <dbReference type="ARBA" id="ARBA00023136"/>
    </source>
</evidence>
<evidence type="ECO:0000256" key="1">
    <source>
        <dbReference type="ARBA" id="ARBA00004141"/>
    </source>
</evidence>
<proteinExistence type="predicted"/>
<dbReference type="GO" id="GO:0016020">
    <property type="term" value="C:membrane"/>
    <property type="evidence" value="ECO:0007669"/>
    <property type="project" value="UniProtKB-SubCell"/>
</dbReference>
<evidence type="ECO:0000256" key="5">
    <source>
        <dbReference type="SAM" id="Phobius"/>
    </source>
</evidence>
<reference evidence="8" key="1">
    <citation type="submission" date="2019-11" db="EMBL/GenBank/DDBJ databases">
        <title>The complete genome sequence of Saccharopolyspora sp. E2A.</title>
        <authorList>
            <person name="Zhang G."/>
        </authorList>
    </citation>
    <scope>NUCLEOTIDE SEQUENCE [LARGE SCALE GENOMIC DNA]</scope>
    <source>
        <strain evidence="8">E2A</strain>
    </source>
</reference>
<evidence type="ECO:0000313" key="8">
    <source>
        <dbReference type="Proteomes" id="UP000371041"/>
    </source>
</evidence>
<keyword evidence="8" id="KW-1185">Reference proteome</keyword>
<keyword evidence="2 5" id="KW-0812">Transmembrane</keyword>
<gene>
    <name evidence="7" type="ORF">GIY23_07460</name>
</gene>
<dbReference type="AlphaFoldDB" id="A0A5Q3QC39"/>
<keyword evidence="4 5" id="KW-0472">Membrane</keyword>
<name>A0A5Q3QC39_9PSEU</name>
<keyword evidence="3 5" id="KW-1133">Transmembrane helix</keyword>
<protein>
    <submittedName>
        <fullName evidence="7">RDD family protein</fullName>
    </submittedName>
</protein>
<feature type="transmembrane region" description="Helical" evidence="5">
    <location>
        <begin position="29"/>
        <end position="55"/>
    </location>
</feature>
<dbReference type="InterPro" id="IPR010432">
    <property type="entry name" value="RDD"/>
</dbReference>
<comment type="subcellular location">
    <subcellularLocation>
        <location evidence="1">Membrane</location>
        <topology evidence="1">Multi-pass membrane protein</topology>
    </subcellularLocation>
</comment>
<dbReference type="Proteomes" id="UP000371041">
    <property type="component" value="Chromosome"/>
</dbReference>
<evidence type="ECO:0000256" key="2">
    <source>
        <dbReference type="ARBA" id="ARBA00022692"/>
    </source>
</evidence>
<feature type="transmembrane region" description="Helical" evidence="5">
    <location>
        <begin position="67"/>
        <end position="86"/>
    </location>
</feature>